<dbReference type="Proteomes" id="UP001235303">
    <property type="component" value="Unassembled WGS sequence"/>
</dbReference>
<accession>A0ABT7B0U1</accession>
<reference evidence="2 3" key="1">
    <citation type="submission" date="2023-01" db="EMBL/GenBank/DDBJ databases">
        <title>Novel diversity within Roseofilum (Cyanobacteria; Desertifilaceae) from marine benthic mats with descriptions of four novel species.</title>
        <authorList>
            <person name="Wang Y."/>
            <person name="Berthold D.E."/>
            <person name="Hu J."/>
            <person name="Lefler F.W."/>
            <person name="Laughinghouse H.D. IV."/>
        </authorList>
    </citation>
    <scope>NUCLEOTIDE SEQUENCE [LARGE SCALE GENOMIC DNA]</scope>
    <source>
        <strain evidence="2 3">BLCC-M154</strain>
    </source>
</reference>
<proteinExistence type="predicted"/>
<dbReference type="RefSeq" id="WP_283755899.1">
    <property type="nucleotide sequence ID" value="NZ_JAQOSP010000143.1"/>
</dbReference>
<evidence type="ECO:0000313" key="2">
    <source>
        <dbReference type="EMBL" id="MDJ1172146.1"/>
    </source>
</evidence>
<keyword evidence="3" id="KW-1185">Reference proteome</keyword>
<feature type="region of interest" description="Disordered" evidence="1">
    <location>
        <begin position="81"/>
        <end position="122"/>
    </location>
</feature>
<sequence length="122" mass="13959">MAFADPSEVSQQEIGKFMKLLHAESRKPKSEIFPDRSWETLDELDASLSKLGEDYEEIQDAILDWLEKHKYKAIQVALQTVRTDPLKPNETPPPRPESDQPITNDSLRSAIKDAQNQNKRPS</sequence>
<evidence type="ECO:0000313" key="3">
    <source>
        <dbReference type="Proteomes" id="UP001235303"/>
    </source>
</evidence>
<comment type="caution">
    <text evidence="2">The sequence shown here is derived from an EMBL/GenBank/DDBJ whole genome shotgun (WGS) entry which is preliminary data.</text>
</comment>
<name>A0ABT7B0U1_9CYAN</name>
<organism evidence="2 3">
    <name type="scientific">Roseofilum acuticapitatum BLCC-M154</name>
    <dbReference type="NCBI Taxonomy" id="3022444"/>
    <lineage>
        <taxon>Bacteria</taxon>
        <taxon>Bacillati</taxon>
        <taxon>Cyanobacteriota</taxon>
        <taxon>Cyanophyceae</taxon>
        <taxon>Desertifilales</taxon>
        <taxon>Desertifilaceae</taxon>
        <taxon>Roseofilum</taxon>
        <taxon>Roseofilum acuticapitatum</taxon>
    </lineage>
</organism>
<evidence type="ECO:0000256" key="1">
    <source>
        <dbReference type="SAM" id="MobiDB-lite"/>
    </source>
</evidence>
<gene>
    <name evidence="2" type="ORF">PMG71_22205</name>
</gene>
<protein>
    <submittedName>
        <fullName evidence="2">Uncharacterized protein</fullName>
    </submittedName>
</protein>
<dbReference type="EMBL" id="JAQOSP010000143">
    <property type="protein sequence ID" value="MDJ1172146.1"/>
    <property type="molecule type" value="Genomic_DNA"/>
</dbReference>